<dbReference type="Proteomes" id="UP000239874">
    <property type="component" value="Unassembled WGS sequence"/>
</dbReference>
<gene>
    <name evidence="6" type="ORF">C5E45_35015</name>
</gene>
<reference evidence="6 7" key="1">
    <citation type="submission" date="2018-02" db="EMBL/GenBank/DDBJ databases">
        <title>8 Nocardia nova and 1 Nocardia cyriacigeorgica strain used for evolution to TMP-SMX.</title>
        <authorList>
            <person name="Mehta H."/>
            <person name="Weng J."/>
            <person name="Shamoo Y."/>
        </authorList>
    </citation>
    <scope>NUCLEOTIDE SEQUENCE [LARGE SCALE GENOMIC DNA]</scope>
    <source>
        <strain evidence="6 7">MDA3139</strain>
    </source>
</reference>
<dbReference type="Gene3D" id="3.90.1720.10">
    <property type="entry name" value="endopeptidase domain like (from Nostoc punctiforme)"/>
    <property type="match status" value="1"/>
</dbReference>
<dbReference type="PROSITE" id="PS51935">
    <property type="entry name" value="NLPC_P60"/>
    <property type="match status" value="1"/>
</dbReference>
<dbReference type="Pfam" id="PF00877">
    <property type="entry name" value="NLPC_P60"/>
    <property type="match status" value="1"/>
</dbReference>
<dbReference type="RefSeq" id="WP_146097792.1">
    <property type="nucleotide sequence ID" value="NZ_PSZC01000076.1"/>
</dbReference>
<dbReference type="OrthoDB" id="5177647at2"/>
<evidence type="ECO:0000256" key="1">
    <source>
        <dbReference type="ARBA" id="ARBA00007074"/>
    </source>
</evidence>
<keyword evidence="2" id="KW-0645">Protease</keyword>
<sequence>KTASGTSAKAQQAIQTALSKLGAPYVWGAEGPNQFDCSGLTQYAAKSAGVNIPRTADQQYQQLPKVAPNQIRPGDLIFPDSEFNNGSPGHVMMYIGNGRVVEAPNSKSVVRVQPLPKSFHASRWS</sequence>
<comment type="similarity">
    <text evidence="1">Belongs to the peptidase C40 family.</text>
</comment>
<accession>A0A2S6A2S8</accession>
<name>A0A2S6A2S8_9NOCA</name>
<comment type="caution">
    <text evidence="6">The sequence shown here is derived from an EMBL/GenBank/DDBJ whole genome shotgun (WGS) entry which is preliminary data.</text>
</comment>
<evidence type="ECO:0000259" key="5">
    <source>
        <dbReference type="PROSITE" id="PS51935"/>
    </source>
</evidence>
<dbReference type="InterPro" id="IPR051794">
    <property type="entry name" value="PG_Endopeptidase_C40"/>
</dbReference>
<evidence type="ECO:0000313" key="7">
    <source>
        <dbReference type="Proteomes" id="UP000239874"/>
    </source>
</evidence>
<dbReference type="EMBL" id="PSZC01000076">
    <property type="protein sequence ID" value="PPJ26166.1"/>
    <property type="molecule type" value="Genomic_DNA"/>
</dbReference>
<organism evidence="6 7">
    <name type="scientific">Nocardia nova</name>
    <dbReference type="NCBI Taxonomy" id="37330"/>
    <lineage>
        <taxon>Bacteria</taxon>
        <taxon>Bacillati</taxon>
        <taxon>Actinomycetota</taxon>
        <taxon>Actinomycetes</taxon>
        <taxon>Mycobacteriales</taxon>
        <taxon>Nocardiaceae</taxon>
        <taxon>Nocardia</taxon>
    </lineage>
</organism>
<dbReference type="GO" id="GO:0008234">
    <property type="term" value="F:cysteine-type peptidase activity"/>
    <property type="evidence" value="ECO:0007669"/>
    <property type="project" value="UniProtKB-KW"/>
</dbReference>
<evidence type="ECO:0000313" key="6">
    <source>
        <dbReference type="EMBL" id="PPJ26166.1"/>
    </source>
</evidence>
<dbReference type="InterPro" id="IPR000064">
    <property type="entry name" value="NLP_P60_dom"/>
</dbReference>
<dbReference type="SUPFAM" id="SSF54001">
    <property type="entry name" value="Cysteine proteinases"/>
    <property type="match status" value="1"/>
</dbReference>
<dbReference type="PANTHER" id="PTHR47359:SF3">
    <property type="entry name" value="NLP_P60 DOMAIN-CONTAINING PROTEIN-RELATED"/>
    <property type="match status" value="1"/>
</dbReference>
<evidence type="ECO:0000256" key="4">
    <source>
        <dbReference type="ARBA" id="ARBA00022807"/>
    </source>
</evidence>
<dbReference type="AlphaFoldDB" id="A0A2S6A2S8"/>
<feature type="non-terminal residue" evidence="6">
    <location>
        <position position="1"/>
    </location>
</feature>
<keyword evidence="4" id="KW-0788">Thiol protease</keyword>
<evidence type="ECO:0000256" key="3">
    <source>
        <dbReference type="ARBA" id="ARBA00022801"/>
    </source>
</evidence>
<evidence type="ECO:0000256" key="2">
    <source>
        <dbReference type="ARBA" id="ARBA00022670"/>
    </source>
</evidence>
<keyword evidence="3" id="KW-0378">Hydrolase</keyword>
<proteinExistence type="inferred from homology"/>
<protein>
    <submittedName>
        <fullName evidence="6">NlpC/P60 family protein</fullName>
    </submittedName>
</protein>
<dbReference type="InterPro" id="IPR038765">
    <property type="entry name" value="Papain-like_cys_pep_sf"/>
</dbReference>
<dbReference type="GO" id="GO:0006508">
    <property type="term" value="P:proteolysis"/>
    <property type="evidence" value="ECO:0007669"/>
    <property type="project" value="UniProtKB-KW"/>
</dbReference>
<dbReference type="PANTHER" id="PTHR47359">
    <property type="entry name" value="PEPTIDOGLYCAN DL-ENDOPEPTIDASE CWLO"/>
    <property type="match status" value="1"/>
</dbReference>
<feature type="domain" description="NlpC/P60" evidence="5">
    <location>
        <begin position="7"/>
        <end position="125"/>
    </location>
</feature>